<dbReference type="AlphaFoldDB" id="A0A1T1AT89"/>
<evidence type="ECO:0000313" key="4">
    <source>
        <dbReference type="EMBL" id="OOV07319.1"/>
    </source>
</evidence>
<dbReference type="CDD" id="cd01949">
    <property type="entry name" value="GGDEF"/>
    <property type="match status" value="1"/>
</dbReference>
<dbReference type="Pfam" id="PF13185">
    <property type="entry name" value="GAF_2"/>
    <property type="match status" value="1"/>
</dbReference>
<dbReference type="OrthoDB" id="9810730at2"/>
<evidence type="ECO:0008006" key="6">
    <source>
        <dbReference type="Google" id="ProtNLM"/>
    </source>
</evidence>
<accession>A0A1T1AT89</accession>
<dbReference type="InterPro" id="IPR013656">
    <property type="entry name" value="PAS_4"/>
</dbReference>
<dbReference type="Pfam" id="PF00990">
    <property type="entry name" value="GGDEF"/>
    <property type="match status" value="1"/>
</dbReference>
<organism evidence="4 5">
    <name type="scientific">Rhodoferax fermentans</name>
    <dbReference type="NCBI Taxonomy" id="28066"/>
    <lineage>
        <taxon>Bacteria</taxon>
        <taxon>Pseudomonadati</taxon>
        <taxon>Pseudomonadota</taxon>
        <taxon>Betaproteobacteria</taxon>
        <taxon>Burkholderiales</taxon>
        <taxon>Comamonadaceae</taxon>
        <taxon>Rhodoferax</taxon>
    </lineage>
</organism>
<dbReference type="CDD" id="cd00130">
    <property type="entry name" value="PAS"/>
    <property type="match status" value="3"/>
</dbReference>
<keyword evidence="5" id="KW-1185">Reference proteome</keyword>
<dbReference type="PANTHER" id="PTHR44757:SF2">
    <property type="entry name" value="BIOFILM ARCHITECTURE MAINTENANCE PROTEIN MBAA"/>
    <property type="match status" value="1"/>
</dbReference>
<dbReference type="SMART" id="SM00065">
    <property type="entry name" value="GAF"/>
    <property type="match status" value="1"/>
</dbReference>
<dbReference type="STRING" id="28066.RF819_11775"/>
<dbReference type="Gene3D" id="3.30.450.40">
    <property type="match status" value="1"/>
</dbReference>
<gene>
    <name evidence="4" type="ORF">RF819_11775</name>
</gene>
<evidence type="ECO:0000259" key="3">
    <source>
        <dbReference type="PROSITE" id="PS50887"/>
    </source>
</evidence>
<dbReference type="Pfam" id="PF08448">
    <property type="entry name" value="PAS_4"/>
    <property type="match status" value="1"/>
</dbReference>
<feature type="domain" description="PAS" evidence="1">
    <location>
        <begin position="30"/>
        <end position="100"/>
    </location>
</feature>
<dbReference type="NCBIfam" id="TIGR00229">
    <property type="entry name" value="sensory_box"/>
    <property type="match status" value="3"/>
</dbReference>
<dbReference type="SUPFAM" id="SSF55781">
    <property type="entry name" value="GAF domain-like"/>
    <property type="match status" value="1"/>
</dbReference>
<dbReference type="GO" id="GO:0003824">
    <property type="term" value="F:catalytic activity"/>
    <property type="evidence" value="ECO:0007669"/>
    <property type="project" value="UniProtKB-ARBA"/>
</dbReference>
<dbReference type="InterPro" id="IPR029787">
    <property type="entry name" value="Nucleotide_cyclase"/>
</dbReference>
<proteinExistence type="predicted"/>
<feature type="domain" description="GGDEF" evidence="3">
    <location>
        <begin position="602"/>
        <end position="736"/>
    </location>
</feature>
<dbReference type="NCBIfam" id="TIGR00254">
    <property type="entry name" value="GGDEF"/>
    <property type="match status" value="1"/>
</dbReference>
<dbReference type="Gene3D" id="3.30.70.270">
    <property type="match status" value="1"/>
</dbReference>
<dbReference type="SUPFAM" id="SSF55785">
    <property type="entry name" value="PYP-like sensor domain (PAS domain)"/>
    <property type="match status" value="3"/>
</dbReference>
<dbReference type="InterPro" id="IPR000160">
    <property type="entry name" value="GGDEF_dom"/>
</dbReference>
<dbReference type="SMART" id="SM00086">
    <property type="entry name" value="PAC"/>
    <property type="match status" value="3"/>
</dbReference>
<dbReference type="Pfam" id="PF13426">
    <property type="entry name" value="PAS_9"/>
    <property type="match status" value="2"/>
</dbReference>
<feature type="domain" description="PAS" evidence="1">
    <location>
        <begin position="442"/>
        <end position="491"/>
    </location>
</feature>
<dbReference type="InterPro" id="IPR000700">
    <property type="entry name" value="PAS-assoc_C"/>
</dbReference>
<dbReference type="InterPro" id="IPR003018">
    <property type="entry name" value="GAF"/>
</dbReference>
<dbReference type="EMBL" id="MTJN01000002">
    <property type="protein sequence ID" value="OOV07319.1"/>
    <property type="molecule type" value="Genomic_DNA"/>
</dbReference>
<dbReference type="PANTHER" id="PTHR44757">
    <property type="entry name" value="DIGUANYLATE CYCLASE DGCP"/>
    <property type="match status" value="1"/>
</dbReference>
<evidence type="ECO:0000259" key="2">
    <source>
        <dbReference type="PROSITE" id="PS50113"/>
    </source>
</evidence>
<name>A0A1T1AT89_RHOFE</name>
<dbReference type="RefSeq" id="WP_078365158.1">
    <property type="nucleotide sequence ID" value="NZ_MTJN01000002.1"/>
</dbReference>
<reference evidence="4 5" key="1">
    <citation type="submission" date="2017-01" db="EMBL/GenBank/DDBJ databases">
        <title>Genome sequencing of Rhodoferax fermentans JCM 7819.</title>
        <authorList>
            <person name="Kim Y.J."/>
            <person name="Farh M.E.-A."/>
            <person name="Yang D.-C."/>
        </authorList>
    </citation>
    <scope>NUCLEOTIDE SEQUENCE [LARGE SCALE GENOMIC DNA]</scope>
    <source>
        <strain evidence="4 5">JCM 7819</strain>
    </source>
</reference>
<dbReference type="InterPro" id="IPR035965">
    <property type="entry name" value="PAS-like_dom_sf"/>
</dbReference>
<sequence length="741" mass="80445">MLVDLFTQLLAQLGQAERAGSGHTHALVASPQRFQALFGQVTQMVWLKDPQGRYLACNSAFETFSGVPAAHLCGRTNADLLSPEDAQRYHQLDQTCLAATQPVVAECWASVAAGSRRALLEITKVVLCNADGRADGILSMGRDITARWYQTQFEQLRSQILELLANGAELPHLLQALADGLRGLQPEQACLVALVTPGHGCGQTLQVVASAGVSDETLRLVDGQDVGPGQGACAAAAASGQRVVIPNLALHRTLAPQLGQPIVQGACWAQPFLALSGQVLGVLSVLVATPATPGDEDLELLAQLARLAGLAVERHQVAQQLRTNEASFRALAEHTPEAVLVHRGGTILYVNPAAQRLFGAKSSADLLGTSTQKRIAPAFLAQQLARMQAIETAQPIEPMVESRFVRLDGSEFDVEVQGTAMVYGGAPAIHVSIRDISERKRAETQLRVAASVFSHAIEGIMITAPDGRIIDVNAAFTRITGYSRDEVRGHTPSMLNSGRNTPLFYQQLWQDLVQHGSWSGELWNRRKDGDIYAQMLHISAVHDQRGQVIQYVALFSDITERKAHERRLDQLAHFDALTGLPNRALHADRLQHAMAQAQRRQQKLGVAFIDLDGFKAINDSHGHDAGDHLLIMLARRMRLALREVDTLSRLGGDEFAAVIVDLAQESDCDPLLQRLLQAANQPVLYGTAVLQVSASVGVAFYPQAKEVSPEQLLRQADMAMYRAKQSGKNQFQTSGFVDSLF</sequence>
<comment type="caution">
    <text evidence="4">The sequence shown here is derived from an EMBL/GenBank/DDBJ whole genome shotgun (WGS) entry which is preliminary data.</text>
</comment>
<dbReference type="InterPro" id="IPR029016">
    <property type="entry name" value="GAF-like_dom_sf"/>
</dbReference>
<dbReference type="InterPro" id="IPR001610">
    <property type="entry name" value="PAC"/>
</dbReference>
<dbReference type="InterPro" id="IPR000014">
    <property type="entry name" value="PAS"/>
</dbReference>
<evidence type="ECO:0000313" key="5">
    <source>
        <dbReference type="Proteomes" id="UP000190750"/>
    </source>
</evidence>
<protein>
    <recommendedName>
        <fullName evidence="6">Diguanylate cyclase</fullName>
    </recommendedName>
</protein>
<dbReference type="PROSITE" id="PS50112">
    <property type="entry name" value="PAS"/>
    <property type="match status" value="2"/>
</dbReference>
<dbReference type="FunFam" id="3.30.70.270:FF:000001">
    <property type="entry name" value="Diguanylate cyclase domain protein"/>
    <property type="match status" value="1"/>
</dbReference>
<evidence type="ECO:0000259" key="1">
    <source>
        <dbReference type="PROSITE" id="PS50112"/>
    </source>
</evidence>
<dbReference type="Proteomes" id="UP000190750">
    <property type="component" value="Unassembled WGS sequence"/>
</dbReference>
<dbReference type="InterPro" id="IPR043128">
    <property type="entry name" value="Rev_trsase/Diguanyl_cyclase"/>
</dbReference>
<dbReference type="PROSITE" id="PS50113">
    <property type="entry name" value="PAC"/>
    <property type="match status" value="2"/>
</dbReference>
<feature type="domain" description="PAC" evidence="2">
    <location>
        <begin position="518"/>
        <end position="570"/>
    </location>
</feature>
<feature type="domain" description="PAC" evidence="2">
    <location>
        <begin position="398"/>
        <end position="448"/>
    </location>
</feature>
<dbReference type="SMART" id="SM00267">
    <property type="entry name" value="GGDEF"/>
    <property type="match status" value="1"/>
</dbReference>
<dbReference type="PROSITE" id="PS50887">
    <property type="entry name" value="GGDEF"/>
    <property type="match status" value="1"/>
</dbReference>
<dbReference type="Gene3D" id="3.30.450.20">
    <property type="entry name" value="PAS domain"/>
    <property type="match status" value="3"/>
</dbReference>
<dbReference type="InterPro" id="IPR052155">
    <property type="entry name" value="Biofilm_reg_signaling"/>
</dbReference>
<dbReference type="SUPFAM" id="SSF55073">
    <property type="entry name" value="Nucleotide cyclase"/>
    <property type="match status" value="1"/>
</dbReference>
<dbReference type="SMART" id="SM00091">
    <property type="entry name" value="PAS"/>
    <property type="match status" value="3"/>
</dbReference>